<protein>
    <submittedName>
        <fullName evidence="2">Uncharacterized protein</fullName>
    </submittedName>
</protein>
<gene>
    <name evidence="2" type="ORF">NDI86_21600</name>
</gene>
<reference evidence="2 3" key="1">
    <citation type="submission" date="2022-06" db="EMBL/GenBank/DDBJ databases">
        <title>Halomicroarcula sp. a new haloarchaeum isolate from saline soil.</title>
        <authorList>
            <person name="Strakova D."/>
            <person name="Galisteo C."/>
            <person name="Sanchez-Porro C."/>
            <person name="Ventosa A."/>
        </authorList>
    </citation>
    <scope>NUCLEOTIDE SEQUENCE [LARGE SCALE GENOMIC DNA]</scope>
    <source>
        <strain evidence="2 3">S3CR25-11</strain>
    </source>
</reference>
<evidence type="ECO:0000313" key="2">
    <source>
        <dbReference type="EMBL" id="MDS0284700.1"/>
    </source>
</evidence>
<feature type="compositionally biased region" description="Polar residues" evidence="1">
    <location>
        <begin position="1"/>
        <end position="16"/>
    </location>
</feature>
<feature type="region of interest" description="Disordered" evidence="1">
    <location>
        <begin position="1"/>
        <end position="30"/>
    </location>
</feature>
<dbReference type="Proteomes" id="UP001268864">
    <property type="component" value="Unassembled WGS sequence"/>
</dbReference>
<evidence type="ECO:0000313" key="3">
    <source>
        <dbReference type="Proteomes" id="UP001268864"/>
    </source>
</evidence>
<sequence>MSRRSPTSTKMQSGFTSMAEDFDEPPLHNKVHDDIAEDEGLARFCDAAAAAEAAGEYRGQDDRLTEAADESWGRLRWAARQRALGVVAEACATVITDGDQWVKEGHWEQQAIDDAKHEAREWLQVHTNEAERTGVLEAL</sequence>
<keyword evidence="3" id="KW-1185">Reference proteome</keyword>
<comment type="caution">
    <text evidence="2">The sequence shown here is derived from an EMBL/GenBank/DDBJ whole genome shotgun (WGS) entry which is preliminary data.</text>
</comment>
<proteinExistence type="predicted"/>
<name>A0ABU2FVA0_9EURY</name>
<organism evidence="2 3">
    <name type="scientific">Haloarcula onubensis</name>
    <dbReference type="NCBI Taxonomy" id="2950539"/>
    <lineage>
        <taxon>Archaea</taxon>
        <taxon>Methanobacteriati</taxon>
        <taxon>Methanobacteriota</taxon>
        <taxon>Stenosarchaea group</taxon>
        <taxon>Halobacteria</taxon>
        <taxon>Halobacteriales</taxon>
        <taxon>Haloarculaceae</taxon>
        <taxon>Haloarcula</taxon>
    </lineage>
</organism>
<accession>A0ABU2FVA0</accession>
<evidence type="ECO:0000256" key="1">
    <source>
        <dbReference type="SAM" id="MobiDB-lite"/>
    </source>
</evidence>
<dbReference type="EMBL" id="JAMQOS010000010">
    <property type="protein sequence ID" value="MDS0284700.1"/>
    <property type="molecule type" value="Genomic_DNA"/>
</dbReference>
<dbReference type="RefSeq" id="WP_310902366.1">
    <property type="nucleotide sequence ID" value="NZ_JAMQOS010000010.1"/>
</dbReference>